<dbReference type="EMBL" id="AP017423">
    <property type="protein sequence ID" value="BCX67547.1"/>
    <property type="molecule type" value="Genomic_DNA"/>
</dbReference>
<dbReference type="RefSeq" id="WP_157755724.1">
    <property type="nucleotide sequence ID" value="NZ_AP017423.2"/>
</dbReference>
<protein>
    <submittedName>
        <fullName evidence="2">Uncharacterized protein</fullName>
    </submittedName>
</protein>
<keyword evidence="3" id="KW-1185">Reference proteome</keyword>
<evidence type="ECO:0000313" key="3">
    <source>
        <dbReference type="Proteomes" id="UP000218595"/>
    </source>
</evidence>
<evidence type="ECO:0000256" key="1">
    <source>
        <dbReference type="SAM" id="MobiDB-lite"/>
    </source>
</evidence>
<evidence type="ECO:0000313" key="2">
    <source>
        <dbReference type="EMBL" id="BCX67547.1"/>
    </source>
</evidence>
<proteinExistence type="predicted"/>
<gene>
    <name evidence="2" type="ORF">LAB08_R21820</name>
</gene>
<organism evidence="2 3">
    <name type="scientific">Pseudomonas izuensis</name>
    <dbReference type="NCBI Taxonomy" id="2684212"/>
    <lineage>
        <taxon>Bacteria</taxon>
        <taxon>Pseudomonadati</taxon>
        <taxon>Pseudomonadota</taxon>
        <taxon>Gammaproteobacteria</taxon>
        <taxon>Pseudomonadales</taxon>
        <taxon>Pseudomonadaceae</taxon>
        <taxon>Pseudomonas</taxon>
    </lineage>
</organism>
<sequence length="57" mass="6544">MQNLKKKAALQSRADRGFGEVGARQQHAKKSGKREDFRSLIHDLMWIPSSPEHMLIL</sequence>
<feature type="region of interest" description="Disordered" evidence="1">
    <location>
        <begin position="1"/>
        <end position="34"/>
    </location>
</feature>
<name>A0ABM7RSS0_9PSED</name>
<accession>A0ABM7RSS0</accession>
<reference evidence="2 3" key="1">
    <citation type="submission" date="2016-04" db="EMBL/GenBank/DDBJ databases">
        <title>Complete genome sequence of Pseudomonas sp. LAB-08 isolated from TCE contaminated aquifer soil.</title>
        <authorList>
            <person name="Dohra H."/>
            <person name="Suzuki K."/>
            <person name="Fatma A."/>
            <person name="Inuzuka Y."/>
            <person name="Honjo M."/>
            <person name="Tashiro Y."/>
            <person name="Futamata H."/>
        </authorList>
    </citation>
    <scope>NUCLEOTIDE SEQUENCE [LARGE SCALE GENOMIC DNA]</scope>
    <source>
        <strain evidence="2 3">LAB-08</strain>
    </source>
</reference>
<dbReference type="Proteomes" id="UP000218595">
    <property type="component" value="Chromosome"/>
</dbReference>